<sequence>MAINLTKGGRINLEKEVPGLARISVGLGWDSRDTDGADFDLDASVFLLGSDGKVRGEQDIVFFNRLEAAGGAVRHLGDNLTGEGEGDDEVVEIDLNALAATDAAIQKLAFVVTIHEAEPRNQNFGQVENAFIRIVDQTDGKEIVRFDLTEDYSTETAIIFGEIYSKDGQWRFSAAGSGFAGGLSAACAKYGL</sequence>
<dbReference type="CDD" id="cd06974">
    <property type="entry name" value="TerD_like"/>
    <property type="match status" value="1"/>
</dbReference>
<dbReference type="InterPro" id="IPR051324">
    <property type="entry name" value="Stress/Tellurium_Resist"/>
</dbReference>
<name>A0A450V6X1_9GAMM</name>
<dbReference type="Gene3D" id="2.60.60.30">
    <property type="entry name" value="sav2460 like domains"/>
    <property type="match status" value="1"/>
</dbReference>
<dbReference type="PANTHER" id="PTHR32097:SF4">
    <property type="entry name" value="GENERAL STRESS PROTEIN 16U"/>
    <property type="match status" value="1"/>
</dbReference>
<dbReference type="PANTHER" id="PTHR32097">
    <property type="entry name" value="CAMP-BINDING PROTEIN 1-RELATED"/>
    <property type="match status" value="1"/>
</dbReference>
<proteinExistence type="inferred from homology"/>
<accession>A0A450V6X1</accession>
<evidence type="ECO:0000313" key="5">
    <source>
        <dbReference type="EMBL" id="VFK00794.1"/>
    </source>
</evidence>
<protein>
    <submittedName>
        <fullName evidence="4">Tellurium resistance protein TerD</fullName>
    </submittedName>
</protein>
<comment type="similarity">
    <text evidence="1">Belongs to the CAPAB/TerDEXZ family.</text>
</comment>
<dbReference type="Pfam" id="PF02342">
    <property type="entry name" value="TerD"/>
    <property type="match status" value="1"/>
</dbReference>
<dbReference type="AlphaFoldDB" id="A0A450V6X1"/>
<evidence type="ECO:0000313" key="4">
    <source>
        <dbReference type="EMBL" id="VFK00544.1"/>
    </source>
</evidence>
<dbReference type="EMBL" id="CAADFJ010000203">
    <property type="protein sequence ID" value="VFK04738.1"/>
    <property type="molecule type" value="Genomic_DNA"/>
</dbReference>
<evidence type="ECO:0000256" key="1">
    <source>
        <dbReference type="ARBA" id="ARBA00008775"/>
    </source>
</evidence>
<dbReference type="EMBL" id="CAADFI010000204">
    <property type="protein sequence ID" value="VFK00794.1"/>
    <property type="molecule type" value="Genomic_DNA"/>
</dbReference>
<evidence type="ECO:0000313" key="6">
    <source>
        <dbReference type="EMBL" id="VFK04738.1"/>
    </source>
</evidence>
<dbReference type="InterPro" id="IPR003325">
    <property type="entry name" value="TerD"/>
</dbReference>
<reference evidence="4" key="1">
    <citation type="submission" date="2019-02" db="EMBL/GenBank/DDBJ databases">
        <authorList>
            <person name="Gruber-Vodicka R. H."/>
            <person name="Seah K. B. B."/>
        </authorList>
    </citation>
    <scope>NUCLEOTIDE SEQUENCE</scope>
    <source>
        <strain evidence="6">BECK_SA2B12</strain>
        <strain evidence="4">BECK_SA2B15</strain>
        <strain evidence="5">BECK_SA2B20</strain>
    </source>
</reference>
<dbReference type="GO" id="GO:0046690">
    <property type="term" value="P:response to tellurium ion"/>
    <property type="evidence" value="ECO:0007669"/>
    <property type="project" value="UniProtKB-KW"/>
</dbReference>
<feature type="domain" description="TerD" evidence="3">
    <location>
        <begin position="1"/>
        <end position="190"/>
    </location>
</feature>
<keyword evidence="2" id="KW-0778">Tellurium resistance</keyword>
<gene>
    <name evidence="4" type="ORF">BECKH772A_GA0070896_101953</name>
    <name evidence="5" type="ORF">BECKH772B_GA0070898_102045</name>
    <name evidence="6" type="ORF">BECKH772C_GA0070978_102035</name>
</gene>
<evidence type="ECO:0000256" key="2">
    <source>
        <dbReference type="ARBA" id="ARBA00022686"/>
    </source>
</evidence>
<dbReference type="EMBL" id="CAADFG010000195">
    <property type="protein sequence ID" value="VFK00544.1"/>
    <property type="molecule type" value="Genomic_DNA"/>
</dbReference>
<organism evidence="4">
    <name type="scientific">Candidatus Kentrum eta</name>
    <dbReference type="NCBI Taxonomy" id="2126337"/>
    <lineage>
        <taxon>Bacteria</taxon>
        <taxon>Pseudomonadati</taxon>
        <taxon>Pseudomonadota</taxon>
        <taxon>Gammaproteobacteria</taxon>
        <taxon>Candidatus Kentrum</taxon>
    </lineage>
</organism>
<evidence type="ECO:0000259" key="3">
    <source>
        <dbReference type="Pfam" id="PF02342"/>
    </source>
</evidence>